<gene>
    <name evidence="3" type="ORF">EEW87_006140</name>
</gene>
<feature type="domain" description="SseB protein N-terminal" evidence="2">
    <location>
        <begin position="55"/>
        <end position="165"/>
    </location>
</feature>
<dbReference type="Pfam" id="PF07179">
    <property type="entry name" value="SseB"/>
    <property type="match status" value="1"/>
</dbReference>
<dbReference type="AlphaFoldDB" id="A0A5P8FM46"/>
<feature type="region of interest" description="Disordered" evidence="1">
    <location>
        <begin position="1"/>
        <end position="49"/>
    </location>
</feature>
<protein>
    <submittedName>
        <fullName evidence="3">SseB family protein</fullName>
    </submittedName>
</protein>
<dbReference type="KEGG" id="jme:EEW87_006140"/>
<reference evidence="3 4" key="1">
    <citation type="submission" date="2019-09" db="EMBL/GenBank/DDBJ databases">
        <title>Complete Genome Sequence of Janibacter melonis M714 with both human health impact and industrial applications.</title>
        <authorList>
            <person name="Jin M."/>
            <person name="Zhao Q.R."/>
        </authorList>
    </citation>
    <scope>NUCLEOTIDE SEQUENCE [LARGE SCALE GENOMIC DNA]</scope>
    <source>
        <strain evidence="3 4">M714</strain>
    </source>
</reference>
<dbReference type="EMBL" id="CP044548">
    <property type="protein sequence ID" value="QFQ29994.2"/>
    <property type="molecule type" value="Genomic_DNA"/>
</dbReference>
<evidence type="ECO:0000256" key="1">
    <source>
        <dbReference type="SAM" id="MobiDB-lite"/>
    </source>
</evidence>
<accession>A0A5P8FM46</accession>
<evidence type="ECO:0000313" key="4">
    <source>
        <dbReference type="Proteomes" id="UP000271708"/>
    </source>
</evidence>
<name>A0A5P8FM46_9MICO</name>
<dbReference type="RefSeq" id="WP_123090787.1">
    <property type="nucleotide sequence ID" value="NZ_CP044548.2"/>
</dbReference>
<organism evidence="3 4">
    <name type="scientific">Janibacter melonis</name>
    <dbReference type="NCBI Taxonomy" id="262209"/>
    <lineage>
        <taxon>Bacteria</taxon>
        <taxon>Bacillati</taxon>
        <taxon>Actinomycetota</taxon>
        <taxon>Actinomycetes</taxon>
        <taxon>Micrococcales</taxon>
        <taxon>Intrasporangiaceae</taxon>
        <taxon>Janibacter</taxon>
    </lineage>
</organism>
<dbReference type="InterPro" id="IPR009839">
    <property type="entry name" value="SseB_N"/>
</dbReference>
<sequence length="253" mass="26197">MTSPDKPDQPEQVPQTGPADSAGVPWGGRAVPHSGFEGDDGSRDPRLGAALGTGDDAALVEALRGARLLVPVTAVAAETTEGVGGLTAEKETDMAVVLLDNPDGRTALPVFSSAADLAAFDTSLRPVPVTAERAAEAAISEQAQLMVLDCASEHAVEVRSSMLWALVQRQPWLPPHEDPFVARSVDAALSGAPQVLGHELVAGAEAGELVLSLQIVPGLATEQLQAVVEGVGERLAADGELRARVDALTFRVR</sequence>
<evidence type="ECO:0000259" key="2">
    <source>
        <dbReference type="Pfam" id="PF07179"/>
    </source>
</evidence>
<proteinExistence type="predicted"/>
<dbReference type="Proteomes" id="UP000271708">
    <property type="component" value="Chromosome"/>
</dbReference>
<dbReference type="GeneID" id="59160732"/>
<evidence type="ECO:0000313" key="3">
    <source>
        <dbReference type="EMBL" id="QFQ29994.2"/>
    </source>
</evidence>